<accession>A0A6P7SGN2</accession>
<feature type="transmembrane region" description="Helical" evidence="5">
    <location>
        <begin position="46"/>
        <end position="66"/>
    </location>
</feature>
<keyword evidence="2 5" id="KW-0812">Transmembrane</keyword>
<feature type="transmembrane region" description="Helical" evidence="5">
    <location>
        <begin position="189"/>
        <end position="206"/>
    </location>
</feature>
<evidence type="ECO:0000256" key="4">
    <source>
        <dbReference type="ARBA" id="ARBA00023136"/>
    </source>
</evidence>
<dbReference type="AlphaFoldDB" id="A0A6P7SGN2"/>
<comment type="similarity">
    <text evidence="5">Belongs to the BI1 family.</text>
</comment>
<dbReference type="GO" id="GO:0016020">
    <property type="term" value="C:membrane"/>
    <property type="evidence" value="ECO:0007669"/>
    <property type="project" value="UniProtKB-SubCell"/>
</dbReference>
<keyword evidence="4 5" id="KW-0472">Membrane</keyword>
<evidence type="ECO:0000256" key="3">
    <source>
        <dbReference type="ARBA" id="ARBA00022989"/>
    </source>
</evidence>
<name>A0A6P7SGN2_9MOLL</name>
<sequence length="245" mass="27790">MAAPINSFNMNSMKDPEKTSVIDDFMYGSNVASAHIYIRMGFLRKVYGILTAQLLVTTLTAAFFILHEPTKLFVQKNQWMLLVALFATFGVMMVLTLKRRETPINYILLFVFTALEAYTVGVIVTFYHVSLVLEAFALTCAVTFGLSIYTLQSKRDFSKLGAGLFSVLWILILAGLLQIFFQSEMIDKLLAIGGAIVFSLFIVFDTHMMMHKLSAEEYIVASINLYLDIINLFLYILRILNDNRK</sequence>
<gene>
    <name evidence="7 8" type="primary">LOC115212375</name>
</gene>
<dbReference type="Proteomes" id="UP000515154">
    <property type="component" value="Linkage group LG1"/>
</dbReference>
<organism evidence="6 7">
    <name type="scientific">Octopus sinensis</name>
    <name type="common">East Asian common octopus</name>
    <dbReference type="NCBI Taxonomy" id="2607531"/>
    <lineage>
        <taxon>Eukaryota</taxon>
        <taxon>Metazoa</taxon>
        <taxon>Spiralia</taxon>
        <taxon>Lophotrochozoa</taxon>
        <taxon>Mollusca</taxon>
        <taxon>Cephalopoda</taxon>
        <taxon>Coleoidea</taxon>
        <taxon>Octopodiformes</taxon>
        <taxon>Octopoda</taxon>
        <taxon>Incirrata</taxon>
        <taxon>Octopodidae</taxon>
        <taxon>Octopus</taxon>
    </lineage>
</organism>
<dbReference type="Pfam" id="PF01027">
    <property type="entry name" value="Bax1-I"/>
    <property type="match status" value="1"/>
</dbReference>
<reference evidence="7 8" key="1">
    <citation type="submission" date="2025-08" db="UniProtKB">
        <authorList>
            <consortium name="RefSeq"/>
        </authorList>
    </citation>
    <scope>IDENTIFICATION</scope>
</reference>
<dbReference type="RefSeq" id="XP_036358166.1">
    <property type="nucleotide sequence ID" value="XM_036502273.1"/>
</dbReference>
<feature type="transmembrane region" description="Helical" evidence="5">
    <location>
        <begin position="78"/>
        <end position="97"/>
    </location>
</feature>
<dbReference type="RefSeq" id="XP_029637118.1">
    <property type="nucleotide sequence ID" value="XM_029781258.2"/>
</dbReference>
<evidence type="ECO:0000256" key="5">
    <source>
        <dbReference type="RuleBase" id="RU004379"/>
    </source>
</evidence>
<evidence type="ECO:0000256" key="2">
    <source>
        <dbReference type="ARBA" id="ARBA00022692"/>
    </source>
</evidence>
<feature type="transmembrane region" description="Helical" evidence="5">
    <location>
        <begin position="218"/>
        <end position="240"/>
    </location>
</feature>
<feature type="transmembrane region" description="Helical" evidence="5">
    <location>
        <begin position="104"/>
        <end position="127"/>
    </location>
</feature>
<dbReference type="PANTHER" id="PTHR23291:SF50">
    <property type="entry name" value="PROTEIN LIFEGUARD 4"/>
    <property type="match status" value="1"/>
</dbReference>
<dbReference type="InterPro" id="IPR006214">
    <property type="entry name" value="Bax_inhibitor_1-related"/>
</dbReference>
<dbReference type="KEGG" id="osn:115212375"/>
<evidence type="ECO:0000313" key="8">
    <source>
        <dbReference type="RefSeq" id="XP_036358166.1"/>
    </source>
</evidence>
<evidence type="ECO:0000313" key="6">
    <source>
        <dbReference type="Proteomes" id="UP000515154"/>
    </source>
</evidence>
<protein>
    <submittedName>
        <fullName evidence="7 8">Protein lifeguard 4</fullName>
    </submittedName>
</protein>
<keyword evidence="3 5" id="KW-1133">Transmembrane helix</keyword>
<evidence type="ECO:0000313" key="7">
    <source>
        <dbReference type="RefSeq" id="XP_029637118.1"/>
    </source>
</evidence>
<dbReference type="PANTHER" id="PTHR23291">
    <property type="entry name" value="BAX INHIBITOR-RELATED"/>
    <property type="match status" value="1"/>
</dbReference>
<feature type="transmembrane region" description="Helical" evidence="5">
    <location>
        <begin position="163"/>
        <end position="183"/>
    </location>
</feature>
<feature type="transmembrane region" description="Helical" evidence="5">
    <location>
        <begin position="133"/>
        <end position="151"/>
    </location>
</feature>
<proteinExistence type="inferred from homology"/>
<keyword evidence="6" id="KW-1185">Reference proteome</keyword>
<comment type="subcellular location">
    <subcellularLocation>
        <location evidence="1">Membrane</location>
        <topology evidence="1">Multi-pass membrane protein</topology>
    </subcellularLocation>
</comment>
<dbReference type="GO" id="GO:0043066">
    <property type="term" value="P:negative regulation of apoptotic process"/>
    <property type="evidence" value="ECO:0007669"/>
    <property type="project" value="TreeGrafter"/>
</dbReference>
<evidence type="ECO:0000256" key="1">
    <source>
        <dbReference type="ARBA" id="ARBA00004141"/>
    </source>
</evidence>